<dbReference type="GO" id="GO:0004747">
    <property type="term" value="F:ribokinase activity"/>
    <property type="evidence" value="ECO:0007669"/>
    <property type="project" value="UniProtKB-EC"/>
</dbReference>
<feature type="binding site" evidence="12">
    <location>
        <position position="257"/>
    </location>
    <ligand>
        <name>K(+)</name>
        <dbReference type="ChEBI" id="CHEBI:29103"/>
    </ligand>
</feature>
<dbReference type="EC" id="2.7.1.15" evidence="2 12"/>
<keyword evidence="6 12" id="KW-0547">Nucleotide-binding</keyword>
<feature type="binding site" evidence="12">
    <location>
        <begin position="229"/>
        <end position="234"/>
    </location>
    <ligand>
        <name>ATP</name>
        <dbReference type="ChEBI" id="CHEBI:30616"/>
    </ligand>
</feature>
<evidence type="ECO:0000256" key="10">
    <source>
        <dbReference type="ARBA" id="ARBA00022958"/>
    </source>
</evidence>
<keyword evidence="5 12" id="KW-0479">Metal-binding</keyword>
<organism evidence="14 15">
    <name type="scientific">Niveibacterium microcysteis</name>
    <dbReference type="NCBI Taxonomy" id="2811415"/>
    <lineage>
        <taxon>Bacteria</taxon>
        <taxon>Pseudomonadati</taxon>
        <taxon>Pseudomonadota</taxon>
        <taxon>Betaproteobacteria</taxon>
        <taxon>Rhodocyclales</taxon>
        <taxon>Rhodocyclaceae</taxon>
        <taxon>Niveibacterium</taxon>
    </lineage>
</organism>
<evidence type="ECO:0000256" key="1">
    <source>
        <dbReference type="ARBA" id="ARBA00005380"/>
    </source>
</evidence>
<dbReference type="InterPro" id="IPR002173">
    <property type="entry name" value="Carboh/pur_kinase_PfkB_CS"/>
</dbReference>
<dbReference type="RefSeq" id="WP_206253488.1">
    <property type="nucleotide sequence ID" value="NZ_CP071060.1"/>
</dbReference>
<comment type="function">
    <text evidence="12">Catalyzes the phosphorylation of ribose at O-5 in a reaction requiring ATP and magnesium. The resulting D-ribose-5-phosphate can then be used either for sythesis of nucleotides, histidine, and tryptophan, or as a component of the pentose phosphate pathway.</text>
</comment>
<dbReference type="HAMAP" id="MF_01987">
    <property type="entry name" value="Ribokinase"/>
    <property type="match status" value="1"/>
</dbReference>
<feature type="binding site" evidence="12">
    <location>
        <position position="193"/>
    </location>
    <ligand>
        <name>ATP</name>
        <dbReference type="ChEBI" id="CHEBI:30616"/>
    </ligand>
</feature>
<keyword evidence="4 12" id="KW-0808">Transferase</keyword>
<keyword evidence="9 12" id="KW-0460">Magnesium</keyword>
<dbReference type="InterPro" id="IPR002139">
    <property type="entry name" value="Ribo/fructo_kinase"/>
</dbReference>
<keyword evidence="12" id="KW-0963">Cytoplasm</keyword>
<dbReference type="InterPro" id="IPR011611">
    <property type="entry name" value="PfkB_dom"/>
</dbReference>
<protein>
    <recommendedName>
        <fullName evidence="3 12">Ribokinase</fullName>
        <shortName evidence="12">RK</shortName>
        <ecNumber evidence="2 12">2.7.1.15</ecNumber>
    </recommendedName>
</protein>
<accession>A0ABX7M1Q1</accession>
<sequence>MPSYPQHSPNRPILVIGSLNMDLVMRTPRVPQGGETLFGHDFATLPGGKGANQALACARLGGHVAMVGRIGDDNFGQVLKSGLARDGVHVSQITVTGGVTSGVAMILVEDIGQNRILISAGANGQVTAGDIDGVAAQIEQAAMLVVQLEVPLPAVLAAIKHAHAAGVPVLLNPAPAAALPDTLWPMVDLLVPNESEATLLSGVDVKDTASAAEAAAVLRARGVRTVLITLGAQGVLICDAQGVRRLPAQKVKAVDTTAAGDTFVGGLAVGLTEGMSLDDAAALGQAASAICVTRIGAQPSIPWRSELTPTERARS</sequence>
<evidence type="ECO:0000256" key="9">
    <source>
        <dbReference type="ARBA" id="ARBA00022842"/>
    </source>
</evidence>
<dbReference type="PANTHER" id="PTHR10584">
    <property type="entry name" value="SUGAR KINASE"/>
    <property type="match status" value="1"/>
</dbReference>
<feature type="binding site" evidence="12">
    <location>
        <position position="149"/>
    </location>
    <ligand>
        <name>substrate</name>
    </ligand>
</feature>
<dbReference type="PROSITE" id="PS00583">
    <property type="entry name" value="PFKB_KINASES_1"/>
    <property type="match status" value="1"/>
</dbReference>
<dbReference type="Gene3D" id="3.40.1190.20">
    <property type="match status" value="1"/>
</dbReference>
<evidence type="ECO:0000256" key="4">
    <source>
        <dbReference type="ARBA" id="ARBA00022679"/>
    </source>
</evidence>
<evidence type="ECO:0000256" key="11">
    <source>
        <dbReference type="ARBA" id="ARBA00023277"/>
    </source>
</evidence>
<feature type="binding site" evidence="12">
    <location>
        <position position="255"/>
    </location>
    <ligand>
        <name>K(+)</name>
        <dbReference type="ChEBI" id="CHEBI:29103"/>
    </ligand>
</feature>
<feature type="domain" description="Carbohydrate kinase PfkB" evidence="13">
    <location>
        <begin position="13"/>
        <end position="303"/>
    </location>
</feature>
<feature type="binding site" evidence="12">
    <location>
        <position position="261"/>
    </location>
    <ligand>
        <name>substrate</name>
    </ligand>
</feature>
<feature type="binding site" evidence="12">
    <location>
        <position position="296"/>
    </location>
    <ligand>
        <name>K(+)</name>
        <dbReference type="ChEBI" id="CHEBI:29103"/>
    </ligand>
</feature>
<feature type="binding site" evidence="12">
    <location>
        <position position="294"/>
    </location>
    <ligand>
        <name>K(+)</name>
        <dbReference type="ChEBI" id="CHEBI:29103"/>
    </ligand>
</feature>
<dbReference type="InterPro" id="IPR029056">
    <property type="entry name" value="Ribokinase-like"/>
</dbReference>
<evidence type="ECO:0000259" key="13">
    <source>
        <dbReference type="Pfam" id="PF00294"/>
    </source>
</evidence>
<keyword evidence="8 12" id="KW-0067">ATP-binding</keyword>
<evidence type="ECO:0000256" key="7">
    <source>
        <dbReference type="ARBA" id="ARBA00022777"/>
    </source>
</evidence>
<dbReference type="PROSITE" id="PS00584">
    <property type="entry name" value="PFKB_KINASES_2"/>
    <property type="match status" value="1"/>
</dbReference>
<evidence type="ECO:0000313" key="15">
    <source>
        <dbReference type="Proteomes" id="UP000663570"/>
    </source>
</evidence>
<comment type="cofactor">
    <cofactor evidence="12">
        <name>Mg(2+)</name>
        <dbReference type="ChEBI" id="CHEBI:18420"/>
    </cofactor>
    <text evidence="12">Requires a divalent cation, most likely magnesium in vivo, as an electrophilic catalyst to aid phosphoryl group transfer. It is the chelate of the metal and the nucleotide that is the actual substrate.</text>
</comment>
<feature type="active site" description="Proton acceptor" evidence="12">
    <location>
        <position position="261"/>
    </location>
</feature>
<evidence type="ECO:0000256" key="12">
    <source>
        <dbReference type="HAMAP-Rule" id="MF_01987"/>
    </source>
</evidence>
<comment type="similarity">
    <text evidence="1">Belongs to the carbohydrate kinase pfkB family.</text>
</comment>
<comment type="subunit">
    <text evidence="12">Homodimer.</text>
</comment>
<evidence type="ECO:0000256" key="8">
    <source>
        <dbReference type="ARBA" id="ARBA00022840"/>
    </source>
</evidence>
<keyword evidence="11 12" id="KW-0119">Carbohydrate metabolism</keyword>
<comment type="caution">
    <text evidence="12">Lacks conserved residue(s) required for the propagation of feature annotation.</text>
</comment>
<dbReference type="CDD" id="cd01174">
    <property type="entry name" value="ribokinase"/>
    <property type="match status" value="1"/>
</dbReference>
<reference evidence="14 15" key="1">
    <citation type="submission" date="2021-02" db="EMBL/GenBank/DDBJ databases">
        <title>Niveibacterium changnyeongensis HC41.</title>
        <authorList>
            <person name="Kang M."/>
        </authorList>
    </citation>
    <scope>NUCLEOTIDE SEQUENCE [LARGE SCALE GENOMIC DNA]</scope>
    <source>
        <strain evidence="14 15">HC41</strain>
    </source>
</reference>
<evidence type="ECO:0000256" key="6">
    <source>
        <dbReference type="ARBA" id="ARBA00022741"/>
    </source>
</evidence>
<dbReference type="Proteomes" id="UP000663570">
    <property type="component" value="Chromosome"/>
</dbReference>
<evidence type="ECO:0000313" key="14">
    <source>
        <dbReference type="EMBL" id="QSI75687.1"/>
    </source>
</evidence>
<comment type="similarity">
    <text evidence="12">Belongs to the carbohydrate kinase PfkB family. Ribokinase subfamily.</text>
</comment>
<feature type="binding site" evidence="12">
    <location>
        <begin position="20"/>
        <end position="22"/>
    </location>
    <ligand>
        <name>substrate</name>
    </ligand>
</feature>
<gene>
    <name evidence="12 14" type="primary">rbsK</name>
    <name evidence="14" type="ORF">JY500_14445</name>
</gene>
<dbReference type="SUPFAM" id="SSF53613">
    <property type="entry name" value="Ribokinase-like"/>
    <property type="match status" value="1"/>
</dbReference>
<name>A0ABX7M1Q1_9RHOO</name>
<feature type="binding site" evidence="12">
    <location>
        <position position="300"/>
    </location>
    <ligand>
        <name>K(+)</name>
        <dbReference type="ChEBI" id="CHEBI:29103"/>
    </ligand>
</feature>
<dbReference type="NCBIfam" id="TIGR02152">
    <property type="entry name" value="D_ribokin_bact"/>
    <property type="match status" value="1"/>
</dbReference>
<comment type="activity regulation">
    <text evidence="12">Activated by a monovalent cation that binds near, but not in, the active site. The most likely occupant of the site in vivo is potassium. Ion binding induces a conformational change that may alter substrate affinity.</text>
</comment>
<feature type="binding site" evidence="12">
    <location>
        <position position="291"/>
    </location>
    <ligand>
        <name>K(+)</name>
        <dbReference type="ChEBI" id="CHEBI:29103"/>
    </ligand>
</feature>
<dbReference type="EMBL" id="CP071060">
    <property type="protein sequence ID" value="QSI75687.1"/>
    <property type="molecule type" value="Genomic_DNA"/>
</dbReference>
<comment type="pathway">
    <text evidence="12">Carbohydrate metabolism; D-ribose degradation; D-ribose 5-phosphate from beta-D-ribopyranose: step 2/2.</text>
</comment>
<dbReference type="PRINTS" id="PR00990">
    <property type="entry name" value="RIBOKINASE"/>
</dbReference>
<proteinExistence type="inferred from homology"/>
<evidence type="ECO:0000256" key="5">
    <source>
        <dbReference type="ARBA" id="ARBA00022723"/>
    </source>
</evidence>
<evidence type="ECO:0000256" key="2">
    <source>
        <dbReference type="ARBA" id="ARBA00012035"/>
    </source>
</evidence>
<keyword evidence="15" id="KW-1185">Reference proteome</keyword>
<keyword evidence="10 12" id="KW-0630">Potassium</keyword>
<comment type="subcellular location">
    <subcellularLocation>
        <location evidence="12">Cytoplasm</location>
    </subcellularLocation>
</comment>
<dbReference type="InterPro" id="IPR011877">
    <property type="entry name" value="Ribokinase"/>
</dbReference>
<dbReference type="PANTHER" id="PTHR10584:SF166">
    <property type="entry name" value="RIBOKINASE"/>
    <property type="match status" value="1"/>
</dbReference>
<dbReference type="Pfam" id="PF00294">
    <property type="entry name" value="PfkB"/>
    <property type="match status" value="1"/>
</dbReference>
<feature type="binding site" evidence="12">
    <location>
        <begin position="260"/>
        <end position="261"/>
    </location>
    <ligand>
        <name>ATP</name>
        <dbReference type="ChEBI" id="CHEBI:30616"/>
    </ligand>
</feature>
<evidence type="ECO:0000256" key="3">
    <source>
        <dbReference type="ARBA" id="ARBA00016943"/>
    </source>
</evidence>
<keyword evidence="7 12" id="KW-0418">Kinase</keyword>
<comment type="catalytic activity">
    <reaction evidence="12">
        <text>D-ribose + ATP = D-ribose 5-phosphate + ADP + H(+)</text>
        <dbReference type="Rhea" id="RHEA:13697"/>
        <dbReference type="ChEBI" id="CHEBI:15378"/>
        <dbReference type="ChEBI" id="CHEBI:30616"/>
        <dbReference type="ChEBI" id="CHEBI:47013"/>
        <dbReference type="ChEBI" id="CHEBI:78346"/>
        <dbReference type="ChEBI" id="CHEBI:456216"/>
        <dbReference type="EC" id="2.7.1.15"/>
    </reaction>
</comment>
<feature type="binding site" evidence="12">
    <location>
        <begin position="48"/>
        <end position="52"/>
    </location>
    <ligand>
        <name>substrate</name>
    </ligand>
</feature>